<proteinExistence type="inferred from homology"/>
<dbReference type="GO" id="GO:0060261">
    <property type="term" value="P:positive regulation of transcription initiation by RNA polymerase II"/>
    <property type="evidence" value="ECO:0007669"/>
    <property type="project" value="TreeGrafter"/>
</dbReference>
<evidence type="ECO:0000256" key="7">
    <source>
        <dbReference type="ARBA" id="ARBA00023242"/>
    </source>
</evidence>
<dbReference type="AlphaFoldDB" id="A0A498NS10"/>
<comment type="caution">
    <text evidence="10">The sequence shown here is derived from an EMBL/GenBank/DDBJ whole genome shotgun (WGS) entry which is preliminary data.</text>
</comment>
<protein>
    <recommendedName>
        <fullName evidence="3">Mediator of RNA polymerase II transcription subunit 24</fullName>
    </recommendedName>
    <alternativeName>
        <fullName evidence="8">Mediator complex subunit 24</fullName>
    </alternativeName>
</protein>
<feature type="region of interest" description="Disordered" evidence="9">
    <location>
        <begin position="39"/>
        <end position="59"/>
    </location>
</feature>
<dbReference type="PANTHER" id="PTHR12898">
    <property type="entry name" value="MEDIATOR OF RNA POLYMERASE II TRANSCRIPTION SUBUNIT 24"/>
    <property type="match status" value="1"/>
</dbReference>
<keyword evidence="11" id="KW-1185">Reference proteome</keyword>
<evidence type="ECO:0000256" key="6">
    <source>
        <dbReference type="ARBA" id="ARBA00023163"/>
    </source>
</evidence>
<evidence type="ECO:0000256" key="4">
    <source>
        <dbReference type="ARBA" id="ARBA00023015"/>
    </source>
</evidence>
<evidence type="ECO:0000256" key="5">
    <source>
        <dbReference type="ARBA" id="ARBA00023159"/>
    </source>
</evidence>
<feature type="compositionally biased region" description="Basic and acidic residues" evidence="9">
    <location>
        <begin position="96"/>
        <end position="105"/>
    </location>
</feature>
<dbReference type="Proteomes" id="UP000290572">
    <property type="component" value="Unassembled WGS sequence"/>
</dbReference>
<dbReference type="Pfam" id="PF11277">
    <property type="entry name" value="Med24_N"/>
    <property type="match status" value="1"/>
</dbReference>
<sequence>MNIMVRALTVVRCWAADGTSACCLDTVLKMSSTPLAEAEEDVFDDSHDTGPDEPDSPTVLLDKKTRRRFLDLGVTLRRTYGKVRKDRSNRLSAGNRDSERTENRSSRSSGPPFVPFSWFSERLRGSGSPKNIQSPSRPFTQPVMEYFSTVTLFPLSSRAPVLMRTLILQWVYWKTADPARLSHHNPIRPSLSIQMGMKVVNLKQAILQAWKERWSDYQWAINIKKNCPKGATWDYLNLAEALLEQAMIGPSPNPLILSYLKYAISSQMVSYSSVLTAISKFDDFSRELCIKSLLEIMDMFFSRLSCHGKAEECIGLCRAMLCTVVWLLQGCAWYCERLRESGALPVLENSLRACLERMTNLLHSTKNRALVHIARLEEQEQALLRLSENLNAVTNQTLKENLEECISLVKSIPQMLCLQSDPPVHTSFPSVHAFIMLEGTMNLTGETQPLVEQLMMIKRMQRIPAPLFVLEIWKACFTGLIESPEGNEELKWTAFTFLKIPQVLLRLKKYPQGEKTQDFMEDVNVAFEYLLNLTPLLDKADQRCKLNEFPKHISGEGSKSASVRALLFDISFLMLCHVVQTYGSEVILSDPSPSSETPFFETWLQTCMPEEGKTLNPDHPCFRPESGKVESLVALLNSSSEMKLVQMKWHEICLSTPAAILEVLNAWENGVLSVEAVQKITDNIKGKVCSMAICAVAWLVAHVRMLGLDEREKPQTMIRQLMTPMSGENTLQFYHERVVIMSSILEHMCADVFQQTGLSLRPAVEGQEPIPYRNLLPARQPIRQALQTQFREVLEKGWVDSHAFHLFENLLHMGGVFWFTNNLVKELLKETRKEWASRVVELLYSIFCLDTQQITLTLLGHILPRLLTDPAHWHSLADPPGRALANSYSSHHKGQASARQRKRQREDIEDYTSLFPLDDTQPSKLMRLLSSNEDETVMLSSPGDRSMSSSLSASQLHTVNMRDPLNRVLANLFLLISSLMGSKTAGPHTQFVQSFIEECVECSEQGSRGSILQFMPFTMISELVKLQALAKPKTVLSITDLSLPLGRRMAAKAIATL</sequence>
<feature type="region of interest" description="Disordered" evidence="9">
    <location>
        <begin position="85"/>
        <end position="113"/>
    </location>
</feature>
<evidence type="ECO:0000256" key="2">
    <source>
        <dbReference type="ARBA" id="ARBA00007864"/>
    </source>
</evidence>
<evidence type="ECO:0000256" key="1">
    <source>
        <dbReference type="ARBA" id="ARBA00004123"/>
    </source>
</evidence>
<keyword evidence="6" id="KW-0804">Transcription</keyword>
<dbReference type="PANTHER" id="PTHR12898:SF1">
    <property type="entry name" value="MEDIATOR OF RNA POLYMERASE II TRANSCRIPTION SUBUNIT 24"/>
    <property type="match status" value="1"/>
</dbReference>
<dbReference type="STRING" id="84645.A0A498NS10"/>
<evidence type="ECO:0000256" key="3">
    <source>
        <dbReference type="ARBA" id="ARBA00019693"/>
    </source>
</evidence>
<reference evidence="10 11" key="1">
    <citation type="submission" date="2018-03" db="EMBL/GenBank/DDBJ databases">
        <title>Draft genome sequence of Rohu Carp (Labeo rohita).</title>
        <authorList>
            <person name="Das P."/>
            <person name="Kushwaha B."/>
            <person name="Joshi C.G."/>
            <person name="Kumar D."/>
            <person name="Nagpure N.S."/>
            <person name="Sahoo L."/>
            <person name="Das S.P."/>
            <person name="Bit A."/>
            <person name="Patnaik S."/>
            <person name="Meher P.K."/>
            <person name="Jayasankar P."/>
            <person name="Koringa P.G."/>
            <person name="Patel N.V."/>
            <person name="Hinsu A.T."/>
            <person name="Kumar R."/>
            <person name="Pandey M."/>
            <person name="Agarwal S."/>
            <person name="Srivastava S."/>
            <person name="Singh M."/>
            <person name="Iquebal M.A."/>
            <person name="Jaiswal S."/>
            <person name="Angadi U.B."/>
            <person name="Kumar N."/>
            <person name="Raza M."/>
            <person name="Shah T.M."/>
            <person name="Rai A."/>
            <person name="Jena J.K."/>
        </authorList>
    </citation>
    <scope>NUCLEOTIDE SEQUENCE [LARGE SCALE GENOMIC DNA]</scope>
    <source>
        <strain evidence="10">DASCIFA01</strain>
        <tissue evidence="10">Testis</tissue>
    </source>
</reference>
<name>A0A498NS10_LABRO</name>
<accession>A0A498NS10</accession>
<keyword evidence="4" id="KW-0805">Transcription regulation</keyword>
<dbReference type="EMBL" id="QBIY01011170">
    <property type="protein sequence ID" value="RXN34713.1"/>
    <property type="molecule type" value="Genomic_DNA"/>
</dbReference>
<evidence type="ECO:0000256" key="9">
    <source>
        <dbReference type="SAM" id="MobiDB-lite"/>
    </source>
</evidence>
<evidence type="ECO:0000313" key="11">
    <source>
        <dbReference type="Proteomes" id="UP000290572"/>
    </source>
</evidence>
<organism evidence="10 11">
    <name type="scientific">Labeo rohita</name>
    <name type="common">Indian major carp</name>
    <name type="synonym">Cyprinus rohita</name>
    <dbReference type="NCBI Taxonomy" id="84645"/>
    <lineage>
        <taxon>Eukaryota</taxon>
        <taxon>Metazoa</taxon>
        <taxon>Chordata</taxon>
        <taxon>Craniata</taxon>
        <taxon>Vertebrata</taxon>
        <taxon>Euteleostomi</taxon>
        <taxon>Actinopterygii</taxon>
        <taxon>Neopterygii</taxon>
        <taxon>Teleostei</taxon>
        <taxon>Ostariophysi</taxon>
        <taxon>Cypriniformes</taxon>
        <taxon>Cyprinidae</taxon>
        <taxon>Labeoninae</taxon>
        <taxon>Labeonini</taxon>
        <taxon>Labeo</taxon>
    </lineage>
</organism>
<dbReference type="GO" id="GO:0003712">
    <property type="term" value="F:transcription coregulator activity"/>
    <property type="evidence" value="ECO:0007669"/>
    <property type="project" value="TreeGrafter"/>
</dbReference>
<keyword evidence="7" id="KW-0539">Nucleus</keyword>
<gene>
    <name evidence="10" type="ORF">ROHU_014798</name>
</gene>
<comment type="similarity">
    <text evidence="2">Belongs to the Mediator complex subunit 24 family.</text>
</comment>
<feature type="region of interest" description="Disordered" evidence="9">
    <location>
        <begin position="884"/>
        <end position="906"/>
    </location>
</feature>
<keyword evidence="5" id="KW-0010">Activator</keyword>
<dbReference type="InterPro" id="IPR021429">
    <property type="entry name" value="Mediator_Med24"/>
</dbReference>
<comment type="subcellular location">
    <subcellularLocation>
        <location evidence="1">Nucleus</location>
    </subcellularLocation>
</comment>
<evidence type="ECO:0000313" key="10">
    <source>
        <dbReference type="EMBL" id="RXN34713.1"/>
    </source>
</evidence>
<feature type="compositionally biased region" description="Basic residues" evidence="9">
    <location>
        <begin position="890"/>
        <end position="903"/>
    </location>
</feature>
<dbReference type="GO" id="GO:0016592">
    <property type="term" value="C:mediator complex"/>
    <property type="evidence" value="ECO:0007669"/>
    <property type="project" value="InterPro"/>
</dbReference>
<evidence type="ECO:0000256" key="8">
    <source>
        <dbReference type="ARBA" id="ARBA00031960"/>
    </source>
</evidence>